<organism evidence="1 2">
    <name type="scientific">Candidatus Desulfolinea nitratireducens</name>
    <dbReference type="NCBI Taxonomy" id="2841698"/>
    <lineage>
        <taxon>Bacteria</taxon>
        <taxon>Bacillati</taxon>
        <taxon>Chloroflexota</taxon>
        <taxon>Anaerolineae</taxon>
        <taxon>Anaerolineales</taxon>
        <taxon>Anaerolineales incertae sedis</taxon>
        <taxon>Candidatus Desulfolinea</taxon>
    </lineage>
</organism>
<protein>
    <submittedName>
        <fullName evidence="1">Uncharacterized protein</fullName>
    </submittedName>
</protein>
<dbReference type="AlphaFoldDB" id="A0A8J6NEJ1"/>
<comment type="caution">
    <text evidence="1">The sequence shown here is derived from an EMBL/GenBank/DDBJ whole genome shotgun (WGS) entry which is preliminary data.</text>
</comment>
<evidence type="ECO:0000313" key="1">
    <source>
        <dbReference type="EMBL" id="MBC8333758.1"/>
    </source>
</evidence>
<accession>A0A8J6NEJ1</accession>
<dbReference type="Proteomes" id="UP000614469">
    <property type="component" value="Unassembled WGS sequence"/>
</dbReference>
<evidence type="ECO:0000313" key="2">
    <source>
        <dbReference type="Proteomes" id="UP000614469"/>
    </source>
</evidence>
<dbReference type="EMBL" id="JACNJN010000024">
    <property type="protein sequence ID" value="MBC8333758.1"/>
    <property type="molecule type" value="Genomic_DNA"/>
</dbReference>
<reference evidence="1 2" key="1">
    <citation type="submission" date="2020-08" db="EMBL/GenBank/DDBJ databases">
        <title>Bridging the membrane lipid divide: bacteria of the FCB group superphylum have the potential to synthesize archaeal ether lipids.</title>
        <authorList>
            <person name="Villanueva L."/>
            <person name="Von Meijenfeldt F.A.B."/>
            <person name="Westbye A.B."/>
            <person name="Yadav S."/>
            <person name="Hopmans E.C."/>
            <person name="Dutilh B.E."/>
            <person name="Sinninghe Damste J.S."/>
        </authorList>
    </citation>
    <scope>NUCLEOTIDE SEQUENCE [LARGE SCALE GENOMIC DNA]</scope>
    <source>
        <strain evidence="1">NIOZ-UU36</strain>
    </source>
</reference>
<name>A0A8J6NEJ1_9CHLR</name>
<proteinExistence type="predicted"/>
<gene>
    <name evidence="1" type="ORF">H8E29_00695</name>
</gene>
<sequence length="81" mass="9054">MVTLPDDEAVYCSCSCAEQEGAKEKHQIKNRLEETECEYCAVPLYVGDIITYWDEVPYCSDAHASVDHAAKTRVLSVSKIP</sequence>